<dbReference type="SMART" id="SM00909">
    <property type="entry name" value="Germane"/>
    <property type="match status" value="1"/>
</dbReference>
<sequence>MSARTRRTTWLAAALLAVLTTTACISVPDTGPVVPVQDEVQTQPDVGIERGAAPPQEGQSPQNIVNGFLRAMTAYPVRTEVARQYLSSAAAEAWNPASKIITYEGRGSLRGTSTVRVALQGAHWVDSRGTWRGQRGTGDVQLSFPMVKEGDEWRIDGVVDALVVPDTWFHDRYRQASVYFLDPTASILVPEQVFVRIDQVTGSLVQALLDGPGPELDHVVRSFVPEGLTLGLSVPVSDDGRAAITLEGDVGALTPAAAQPLIYQFAWTLHQDPRIKSFSITLNKQPVTLPGFGGTQFSVDLGSEYSPADVSASSALFELRDGLLESGDPSNSTPVDGPLGQTAYGIESFAVSLKGDLAATVAANHTALALTSVADDSHPYQQVISGAGNLLKPSWDFAGRVWLVDNRRGGARVSVIDTTRDDTLVVTKYVRGISGEDVQAFMVSRDGTRLVAVVRGGDADVLRLSRIRYDALGTLRTVTPSRDLAWGAVDRQRIIDIGWNSTTTVGVLHQFTPNVAQFVAVPVDGSTGLEDRLTQTGRATALVCSPTPEETLYIRTEDGLQDTTGAEGGVTVPLPADVSAVQYVG</sequence>
<dbReference type="PROSITE" id="PS51257">
    <property type="entry name" value="PROKAR_LIPOPROTEIN"/>
    <property type="match status" value="1"/>
</dbReference>
<dbReference type="Pfam" id="PF10646">
    <property type="entry name" value="Germane"/>
    <property type="match status" value="1"/>
</dbReference>
<keyword evidence="4" id="KW-1185">Reference proteome</keyword>
<reference evidence="3" key="1">
    <citation type="submission" date="2020-11" db="EMBL/GenBank/DDBJ databases">
        <title>Nocardioides cynanchi sp. nov., isolated from soil of rhizosphere of Cynanchum wilfordii.</title>
        <authorList>
            <person name="Lee J.-S."/>
            <person name="Suh M.K."/>
            <person name="Kim J.-S."/>
        </authorList>
    </citation>
    <scope>NUCLEOTIDE SEQUENCE</scope>
    <source>
        <strain evidence="3">KCTC 19276</strain>
    </source>
</reference>
<dbReference type="InterPro" id="IPR019606">
    <property type="entry name" value="GerMN"/>
</dbReference>
<dbReference type="RefSeq" id="WP_194694543.1">
    <property type="nucleotide sequence ID" value="NZ_JADKPO010000001.1"/>
</dbReference>
<protein>
    <submittedName>
        <fullName evidence="3">GerMN domain-containing protein</fullName>
    </submittedName>
</protein>
<proteinExistence type="predicted"/>
<gene>
    <name evidence="3" type="ORF">ISU10_01380</name>
</gene>
<dbReference type="AlphaFoldDB" id="A0A930VKI0"/>
<keyword evidence="1" id="KW-0732">Signal</keyword>
<dbReference type="Pfam" id="PF25976">
    <property type="entry name" value="LpqB_N"/>
    <property type="match status" value="1"/>
</dbReference>
<name>A0A930VKI0_9ACTN</name>
<dbReference type="Proteomes" id="UP000660668">
    <property type="component" value="Unassembled WGS sequence"/>
</dbReference>
<feature type="domain" description="GerMN" evidence="2">
    <location>
        <begin position="201"/>
        <end position="291"/>
    </location>
</feature>
<evidence type="ECO:0000256" key="1">
    <source>
        <dbReference type="SAM" id="SignalP"/>
    </source>
</evidence>
<accession>A0A930VKI0</accession>
<feature type="chain" id="PRO_5038591096" evidence="1">
    <location>
        <begin position="24"/>
        <end position="585"/>
    </location>
</feature>
<comment type="caution">
    <text evidence="3">The sequence shown here is derived from an EMBL/GenBank/DDBJ whole genome shotgun (WGS) entry which is preliminary data.</text>
</comment>
<dbReference type="SUPFAM" id="SSF82171">
    <property type="entry name" value="DPP6 N-terminal domain-like"/>
    <property type="match status" value="1"/>
</dbReference>
<evidence type="ECO:0000259" key="2">
    <source>
        <dbReference type="SMART" id="SM00909"/>
    </source>
</evidence>
<dbReference type="EMBL" id="JADKPO010000001">
    <property type="protein sequence ID" value="MBF4766415.1"/>
    <property type="molecule type" value="Genomic_DNA"/>
</dbReference>
<dbReference type="InterPro" id="IPR059026">
    <property type="entry name" value="LpqB_N"/>
</dbReference>
<evidence type="ECO:0000313" key="3">
    <source>
        <dbReference type="EMBL" id="MBF4766415.1"/>
    </source>
</evidence>
<evidence type="ECO:0000313" key="4">
    <source>
        <dbReference type="Proteomes" id="UP000660668"/>
    </source>
</evidence>
<dbReference type="Pfam" id="PF10647">
    <property type="entry name" value="Gmad1"/>
    <property type="match status" value="1"/>
</dbReference>
<organism evidence="3 4">
    <name type="scientific">Nocardioides agariphilus</name>
    <dbReference type="NCBI Taxonomy" id="433664"/>
    <lineage>
        <taxon>Bacteria</taxon>
        <taxon>Bacillati</taxon>
        <taxon>Actinomycetota</taxon>
        <taxon>Actinomycetes</taxon>
        <taxon>Propionibacteriales</taxon>
        <taxon>Nocardioidaceae</taxon>
        <taxon>Nocardioides</taxon>
    </lineage>
</organism>
<dbReference type="InterPro" id="IPR018910">
    <property type="entry name" value="LpqB_C"/>
</dbReference>
<feature type="signal peptide" evidence="1">
    <location>
        <begin position="1"/>
        <end position="23"/>
    </location>
</feature>